<dbReference type="InterPro" id="IPR007312">
    <property type="entry name" value="Phosphoesterase"/>
</dbReference>
<dbReference type="KEGG" id="nnu:104585628"/>
<dbReference type="OrthoDB" id="5135119at2759"/>
<dbReference type="GeneID" id="104585628"/>
<dbReference type="InterPro" id="IPR017850">
    <property type="entry name" value="Alkaline_phosphatase_core_sf"/>
</dbReference>
<sequence length="521" mass="58977">MASEVTNTKPFPIKTVVVLVQENRSFDHMLGWMKTLNPEIDGVSSGDEYYNLLSTTDPNSKRVYFGNRSEYVDPDPGHSFQAIYEQVFGVPWGQSSLGVKMNGFAQNAENTQEGMSDTVMNGFRPEAVPVYKELVSEFAVCDHWFASIPTSTQPNRMYVHSATSHGLISNDTKKLIEGLPQKTIFESLEEAGFSFGIYYQDPPSTLFYRNLRKLKYINKFHQFDLDFKRHCKEGKLPNYVVIEQRFFDSKLRPANDDHPSHDASEGQKFVKQVYETLRASPQWNEMIFIIIYDEHGGFYDHVPTPTGVPSPDGIASSEPFYFKFDRLGVRVPAIFISPWIERGTVLHRPSGPYSTSEFEHSSIPATVKKIFNLKEFLTKRDAWAGTFETVLNRESPRTDCPVTLAVEPRKLRAAEANEGAKLSEFQEELVQLAATLNGDHRKDIYPHKLVENMTVKDASKYCEEAFKKFLEGCENVKKGADESEIVVLPTAAVQSPPEDSTPPSKSKSSTRKMFACFVCNN</sequence>
<dbReference type="eggNOG" id="ENOG502QPJ0">
    <property type="taxonomic scope" value="Eukaryota"/>
</dbReference>
<dbReference type="STRING" id="4432.A0A1U7YM47"/>
<comment type="similarity">
    <text evidence="1">Belongs to the bacterial phospholipase C family.</text>
</comment>
<dbReference type="AlphaFoldDB" id="A0A1U7YM47"/>
<dbReference type="Pfam" id="PF04185">
    <property type="entry name" value="Phosphoesterase"/>
    <property type="match status" value="1"/>
</dbReference>
<protein>
    <submittedName>
        <fullName evidence="5">Non-specific phospholipase C4-like</fullName>
    </submittedName>
</protein>
<evidence type="ECO:0000256" key="3">
    <source>
        <dbReference type="SAM" id="MobiDB-lite"/>
    </source>
</evidence>
<gene>
    <name evidence="5" type="primary">LOC104585628</name>
</gene>
<dbReference type="FunFam" id="3.40.720.10:FF:000011">
    <property type="entry name" value="Non-specific phospholipase C1"/>
    <property type="match status" value="1"/>
</dbReference>
<dbReference type="Proteomes" id="UP000189703">
    <property type="component" value="Unplaced"/>
</dbReference>
<proteinExistence type="inferred from homology"/>
<feature type="region of interest" description="Disordered" evidence="3">
    <location>
        <begin position="491"/>
        <end position="510"/>
    </location>
</feature>
<dbReference type="SUPFAM" id="SSF53649">
    <property type="entry name" value="Alkaline phosphatase-like"/>
    <property type="match status" value="1"/>
</dbReference>
<dbReference type="PANTHER" id="PTHR31956:SF38">
    <property type="entry name" value="NON-SPECIFIC PHOSPHOLIPASE C3-LIKE"/>
    <property type="match status" value="1"/>
</dbReference>
<evidence type="ECO:0000313" key="5">
    <source>
        <dbReference type="RefSeq" id="XP_010240874.1"/>
    </source>
</evidence>
<organism evidence="4 5">
    <name type="scientific">Nelumbo nucifera</name>
    <name type="common">Sacred lotus</name>
    <dbReference type="NCBI Taxonomy" id="4432"/>
    <lineage>
        <taxon>Eukaryota</taxon>
        <taxon>Viridiplantae</taxon>
        <taxon>Streptophyta</taxon>
        <taxon>Embryophyta</taxon>
        <taxon>Tracheophyta</taxon>
        <taxon>Spermatophyta</taxon>
        <taxon>Magnoliopsida</taxon>
        <taxon>Proteales</taxon>
        <taxon>Nelumbonaceae</taxon>
        <taxon>Nelumbo</taxon>
    </lineage>
</organism>
<dbReference type="InParanoid" id="A0A1U7YM47"/>
<feature type="compositionally biased region" description="Low complexity" evidence="3">
    <location>
        <begin position="495"/>
        <end position="507"/>
    </location>
</feature>
<evidence type="ECO:0000256" key="2">
    <source>
        <dbReference type="ARBA" id="ARBA00022801"/>
    </source>
</evidence>
<evidence type="ECO:0000256" key="1">
    <source>
        <dbReference type="ARBA" id="ARBA00009717"/>
    </source>
</evidence>
<keyword evidence="4" id="KW-1185">Reference proteome</keyword>
<dbReference type="OMA" id="QVFGQPW"/>
<accession>A0A1U7YM47</accession>
<dbReference type="PANTHER" id="PTHR31956">
    <property type="entry name" value="NON-SPECIFIC PHOSPHOLIPASE C4-RELATED"/>
    <property type="match status" value="1"/>
</dbReference>
<keyword evidence="2" id="KW-0378">Hydrolase</keyword>
<reference evidence="5" key="1">
    <citation type="submission" date="2025-08" db="UniProtKB">
        <authorList>
            <consortium name="RefSeq"/>
        </authorList>
    </citation>
    <scope>IDENTIFICATION</scope>
</reference>
<evidence type="ECO:0000313" key="4">
    <source>
        <dbReference type="Proteomes" id="UP000189703"/>
    </source>
</evidence>
<dbReference type="Gene3D" id="3.40.720.10">
    <property type="entry name" value="Alkaline Phosphatase, subunit A"/>
    <property type="match status" value="2"/>
</dbReference>
<name>A0A1U7YM47_NELNU</name>
<dbReference type="GO" id="GO:0009395">
    <property type="term" value="P:phospholipid catabolic process"/>
    <property type="evidence" value="ECO:0000318"/>
    <property type="project" value="GO_Central"/>
</dbReference>
<dbReference type="FunCoup" id="A0A1U7YM47">
    <property type="interactions" value="81"/>
</dbReference>
<dbReference type="GO" id="GO:0042578">
    <property type="term" value="F:phosphoric ester hydrolase activity"/>
    <property type="evidence" value="ECO:0007669"/>
    <property type="project" value="UniProtKB-ARBA"/>
</dbReference>
<dbReference type="RefSeq" id="XP_010240874.1">
    <property type="nucleotide sequence ID" value="XM_010242572.1"/>
</dbReference>